<dbReference type="InterPro" id="IPR041694">
    <property type="entry name" value="ADH_N_2"/>
</dbReference>
<feature type="region of interest" description="Disordered" evidence="7">
    <location>
        <begin position="1"/>
        <end position="38"/>
    </location>
</feature>
<feature type="compositionally biased region" description="Basic residues" evidence="7">
    <location>
        <begin position="1"/>
        <end position="15"/>
    </location>
</feature>
<evidence type="ECO:0000256" key="3">
    <source>
        <dbReference type="ARBA" id="ARBA00033119"/>
    </source>
</evidence>
<name>G5BIM8_HETGA</name>
<evidence type="ECO:0000313" key="9">
    <source>
        <dbReference type="EMBL" id="EHB09139.1"/>
    </source>
</evidence>
<evidence type="ECO:0000313" key="10">
    <source>
        <dbReference type="Proteomes" id="UP000006813"/>
    </source>
</evidence>
<comment type="catalytic activity">
    <reaction evidence="6">
        <text>13,14-dihydro-15-oxo-prostaglandin E1 + NADP(+) = 15-oxoprostaglandin E1 + NADPH + H(+)</text>
        <dbReference type="Rhea" id="RHEA:50584"/>
        <dbReference type="ChEBI" id="CHEBI:15378"/>
        <dbReference type="ChEBI" id="CHEBI:57401"/>
        <dbReference type="ChEBI" id="CHEBI:57783"/>
        <dbReference type="ChEBI" id="CHEBI:58349"/>
        <dbReference type="ChEBI" id="CHEBI:133408"/>
    </reaction>
    <physiologicalReaction direction="right-to-left" evidence="6">
        <dbReference type="Rhea" id="RHEA:50586"/>
    </physiologicalReaction>
</comment>
<dbReference type="eggNOG" id="KOG1196">
    <property type="taxonomic scope" value="Eukaryota"/>
</dbReference>
<organism evidence="9 10">
    <name type="scientific">Heterocephalus glaber</name>
    <name type="common">Naked mole rat</name>
    <dbReference type="NCBI Taxonomy" id="10181"/>
    <lineage>
        <taxon>Eukaryota</taxon>
        <taxon>Metazoa</taxon>
        <taxon>Chordata</taxon>
        <taxon>Craniata</taxon>
        <taxon>Vertebrata</taxon>
        <taxon>Euteleostomi</taxon>
        <taxon>Mammalia</taxon>
        <taxon>Eutheria</taxon>
        <taxon>Euarchontoglires</taxon>
        <taxon>Glires</taxon>
        <taxon>Rodentia</taxon>
        <taxon>Hystricomorpha</taxon>
        <taxon>Bathyergidae</taxon>
        <taxon>Heterocephalus</taxon>
    </lineage>
</organism>
<feature type="domain" description="Oxidoreductase N-terminal" evidence="8">
    <location>
        <begin position="46"/>
        <end position="77"/>
    </location>
</feature>
<reference evidence="9 10" key="1">
    <citation type="journal article" date="2011" name="Nature">
        <title>Genome sequencing reveals insights into physiology and longevity of the naked mole rat.</title>
        <authorList>
            <person name="Kim E.B."/>
            <person name="Fang X."/>
            <person name="Fushan A.A."/>
            <person name="Huang Z."/>
            <person name="Lobanov A.V."/>
            <person name="Han L."/>
            <person name="Marino S.M."/>
            <person name="Sun X."/>
            <person name="Turanov A.A."/>
            <person name="Yang P."/>
            <person name="Yim S.H."/>
            <person name="Zhao X."/>
            <person name="Kasaikina M.V."/>
            <person name="Stoletzki N."/>
            <person name="Peng C."/>
            <person name="Polak P."/>
            <person name="Xiong Z."/>
            <person name="Kiezun A."/>
            <person name="Zhu Y."/>
            <person name="Chen Y."/>
            <person name="Kryukov G.V."/>
            <person name="Zhang Q."/>
            <person name="Peshkin L."/>
            <person name="Yang L."/>
            <person name="Bronson R.T."/>
            <person name="Buffenstein R."/>
            <person name="Wang B."/>
            <person name="Han C."/>
            <person name="Li Q."/>
            <person name="Chen L."/>
            <person name="Zhao W."/>
            <person name="Sunyaev S.R."/>
            <person name="Park T.J."/>
            <person name="Zhang G."/>
            <person name="Wang J."/>
            <person name="Gladyshev V.N."/>
        </authorList>
    </citation>
    <scope>NUCLEOTIDE SEQUENCE [LARGE SCALE GENOMIC DNA]</scope>
</reference>
<evidence type="ECO:0000256" key="4">
    <source>
        <dbReference type="ARBA" id="ARBA00047878"/>
    </source>
</evidence>
<feature type="region of interest" description="Disordered" evidence="7">
    <location>
        <begin position="50"/>
        <end position="82"/>
    </location>
</feature>
<feature type="compositionally biased region" description="Basic and acidic residues" evidence="7">
    <location>
        <begin position="29"/>
        <end position="38"/>
    </location>
</feature>
<dbReference type="GO" id="GO:0047522">
    <property type="term" value="F:15-oxoprostaglandin 13-reductase [NAD(P)+] activity"/>
    <property type="evidence" value="ECO:0007669"/>
    <property type="project" value="UniProtKB-EC"/>
</dbReference>
<dbReference type="EMBL" id="JH170443">
    <property type="protein sequence ID" value="EHB09139.1"/>
    <property type="molecule type" value="Genomic_DNA"/>
</dbReference>
<evidence type="ECO:0000256" key="2">
    <source>
        <dbReference type="ARBA" id="ARBA00011981"/>
    </source>
</evidence>
<evidence type="ECO:0000256" key="1">
    <source>
        <dbReference type="ARBA" id="ARBA00010460"/>
    </source>
</evidence>
<dbReference type="EC" id="1.3.1.48" evidence="2"/>
<gene>
    <name evidence="9" type="ORF">GW7_13561</name>
</gene>
<dbReference type="InParanoid" id="G5BIM8"/>
<evidence type="ECO:0000256" key="6">
    <source>
        <dbReference type="ARBA" id="ARBA00049070"/>
    </source>
</evidence>
<evidence type="ECO:0000256" key="5">
    <source>
        <dbReference type="ARBA" id="ARBA00048290"/>
    </source>
</evidence>
<comment type="catalytic activity">
    <reaction evidence="5">
        <text>13,14-dihydro-15-oxo-PGF2alpha + NADP(+) = 15-oxoprostaglandin F2alpha + NADPH + H(+)</text>
        <dbReference type="Rhea" id="RHEA:50588"/>
        <dbReference type="ChEBI" id="CHEBI:15378"/>
        <dbReference type="ChEBI" id="CHEBI:57783"/>
        <dbReference type="ChEBI" id="CHEBI:58349"/>
        <dbReference type="ChEBI" id="CHEBI:133374"/>
        <dbReference type="ChEBI" id="CHEBI:133409"/>
    </reaction>
    <physiologicalReaction direction="right-to-left" evidence="5">
        <dbReference type="Rhea" id="RHEA:50590"/>
    </physiologicalReaction>
</comment>
<dbReference type="STRING" id="10181.G5BIM8"/>
<dbReference type="InterPro" id="IPR011032">
    <property type="entry name" value="GroES-like_sf"/>
</dbReference>
<evidence type="ECO:0000256" key="7">
    <source>
        <dbReference type="SAM" id="MobiDB-lite"/>
    </source>
</evidence>
<comment type="catalytic activity">
    <reaction evidence="4">
        <text>13,14-dihydro-15-oxo-prostaglandin F1alpha + NADP(+) = 15-oxoprostaglandin F1alpha + NADPH + H(+)</text>
        <dbReference type="Rhea" id="RHEA:50592"/>
        <dbReference type="ChEBI" id="CHEBI:15378"/>
        <dbReference type="ChEBI" id="CHEBI:57783"/>
        <dbReference type="ChEBI" id="CHEBI:58349"/>
        <dbReference type="ChEBI" id="CHEBI:79072"/>
        <dbReference type="ChEBI" id="CHEBI:133411"/>
    </reaction>
    <physiologicalReaction direction="right-to-left" evidence="4">
        <dbReference type="Rhea" id="RHEA:50594"/>
    </physiologicalReaction>
</comment>
<accession>G5BIM8</accession>
<dbReference type="Pfam" id="PF16884">
    <property type="entry name" value="ADH_N_2"/>
    <property type="match status" value="1"/>
</dbReference>
<dbReference type="Gene3D" id="3.90.180.10">
    <property type="entry name" value="Medium-chain alcohol dehydrogenases, catalytic domain"/>
    <property type="match status" value="1"/>
</dbReference>
<sequence length="82" mass="9763">MRKEKKNKKKMKKIKGGRERRGQEEEEKKEDAKKEKGRSLMMVRAKSWTLKKHFQGHPTQSDFELKTAELPPLKNGDWQPKD</sequence>
<comment type="similarity">
    <text evidence="1">Belongs to the NADP-dependent oxidoreductase L4BD family.</text>
</comment>
<dbReference type="Proteomes" id="UP000006813">
    <property type="component" value="Unassembled WGS sequence"/>
</dbReference>
<protein>
    <recommendedName>
        <fullName evidence="3">15-oxoprostaglandin 13-reductase</fullName>
        <ecNumber evidence="2">1.3.1.48</ecNumber>
    </recommendedName>
    <alternativeName>
        <fullName evidence="3">15-oxoprostaglandin 13-reductase</fullName>
    </alternativeName>
</protein>
<dbReference type="AlphaFoldDB" id="G5BIM8"/>
<evidence type="ECO:0000259" key="8">
    <source>
        <dbReference type="Pfam" id="PF16884"/>
    </source>
</evidence>
<proteinExistence type="inferred from homology"/>
<dbReference type="SUPFAM" id="SSF50129">
    <property type="entry name" value="GroES-like"/>
    <property type="match status" value="1"/>
</dbReference>